<dbReference type="AlphaFoldDB" id="A0A4Z2FFJ0"/>
<dbReference type="EMBL" id="SRLO01001302">
    <property type="protein sequence ID" value="TNN39182.1"/>
    <property type="molecule type" value="Genomic_DNA"/>
</dbReference>
<comment type="caution">
    <text evidence="1">The sequence shown here is derived from an EMBL/GenBank/DDBJ whole genome shotgun (WGS) entry which is preliminary data.</text>
</comment>
<organism evidence="1 2">
    <name type="scientific">Liparis tanakae</name>
    <name type="common">Tanaka's snailfish</name>
    <dbReference type="NCBI Taxonomy" id="230148"/>
    <lineage>
        <taxon>Eukaryota</taxon>
        <taxon>Metazoa</taxon>
        <taxon>Chordata</taxon>
        <taxon>Craniata</taxon>
        <taxon>Vertebrata</taxon>
        <taxon>Euteleostomi</taxon>
        <taxon>Actinopterygii</taxon>
        <taxon>Neopterygii</taxon>
        <taxon>Teleostei</taxon>
        <taxon>Neoteleostei</taxon>
        <taxon>Acanthomorphata</taxon>
        <taxon>Eupercaria</taxon>
        <taxon>Perciformes</taxon>
        <taxon>Cottioidei</taxon>
        <taxon>Cottales</taxon>
        <taxon>Liparidae</taxon>
        <taxon>Liparis</taxon>
    </lineage>
</organism>
<protein>
    <submittedName>
        <fullName evidence="1">Uncharacterized protein</fullName>
    </submittedName>
</protein>
<accession>A0A4Z2FFJ0</accession>
<proteinExistence type="predicted"/>
<evidence type="ECO:0000313" key="1">
    <source>
        <dbReference type="EMBL" id="TNN39182.1"/>
    </source>
</evidence>
<evidence type="ECO:0000313" key="2">
    <source>
        <dbReference type="Proteomes" id="UP000314294"/>
    </source>
</evidence>
<name>A0A4Z2FFJ0_9TELE</name>
<reference evidence="1 2" key="1">
    <citation type="submission" date="2019-03" db="EMBL/GenBank/DDBJ databases">
        <title>First draft genome of Liparis tanakae, snailfish: a comprehensive survey of snailfish specific genes.</title>
        <authorList>
            <person name="Kim W."/>
            <person name="Song I."/>
            <person name="Jeong J.-H."/>
            <person name="Kim D."/>
            <person name="Kim S."/>
            <person name="Ryu S."/>
            <person name="Song J.Y."/>
            <person name="Lee S.K."/>
        </authorList>
    </citation>
    <scope>NUCLEOTIDE SEQUENCE [LARGE SCALE GENOMIC DNA]</scope>
    <source>
        <tissue evidence="1">Muscle</tissue>
    </source>
</reference>
<dbReference type="Proteomes" id="UP000314294">
    <property type="component" value="Unassembled WGS sequence"/>
</dbReference>
<sequence>MRGHERVGVLRLSAGVFDTDPGLLNHVQVGPRHHQRGVAAEEKHKRTKWMLHLAMLHSGSMRCTVGSSMYSKVRLSLIRARSTLTLISTWPTPDREGAE</sequence>
<gene>
    <name evidence="1" type="ORF">EYF80_050655</name>
</gene>
<keyword evidence="2" id="KW-1185">Reference proteome</keyword>